<dbReference type="SUPFAM" id="SSF52777">
    <property type="entry name" value="CoA-dependent acyltransferases"/>
    <property type="match status" value="1"/>
</dbReference>
<dbReference type="WBParaSite" id="jg6827">
    <property type="protein sequence ID" value="jg6827"/>
    <property type="gene ID" value="jg6827"/>
</dbReference>
<dbReference type="InterPro" id="IPR001078">
    <property type="entry name" value="2-oxoacid_DH_actylTfrase"/>
</dbReference>
<evidence type="ECO:0000259" key="2">
    <source>
        <dbReference type="Pfam" id="PF00198"/>
    </source>
</evidence>
<feature type="compositionally biased region" description="Low complexity" evidence="1">
    <location>
        <begin position="150"/>
        <end position="162"/>
    </location>
</feature>
<dbReference type="Proteomes" id="UP000887574">
    <property type="component" value="Unplaced"/>
</dbReference>
<dbReference type="PANTHER" id="PTHR23151:SF89">
    <property type="entry name" value="DIHYDROLIPOYLLYSINE-RESIDUE ACETYLTRANSFERASE COMPONENT OF PYRUVATE DEHYDROGENASE COMPLEX, MITOCHONDRIAL"/>
    <property type="match status" value="1"/>
</dbReference>
<dbReference type="InterPro" id="IPR023213">
    <property type="entry name" value="CAT-like_dom_sf"/>
</dbReference>
<feature type="region of interest" description="Disordered" evidence="1">
    <location>
        <begin position="137"/>
        <end position="178"/>
    </location>
</feature>
<feature type="domain" description="2-oxoacid dehydrogenase acyltransferase catalytic" evidence="2">
    <location>
        <begin position="223"/>
        <end position="276"/>
    </location>
</feature>
<evidence type="ECO:0000313" key="4">
    <source>
        <dbReference type="WBParaSite" id="jg6827"/>
    </source>
</evidence>
<protein>
    <submittedName>
        <fullName evidence="4">2-oxoacid dehydrogenase acyltransferase catalytic domain-containing protein</fullName>
    </submittedName>
</protein>
<dbReference type="Gene3D" id="3.30.559.10">
    <property type="entry name" value="Chloramphenicol acetyltransferase-like domain"/>
    <property type="match status" value="1"/>
</dbReference>
<dbReference type="PANTHER" id="PTHR23151">
    <property type="entry name" value="DIHYDROLIPOAMIDE ACETYL/SUCCINYL-TRANSFERASE-RELATED"/>
    <property type="match status" value="1"/>
</dbReference>
<sequence length="288" mass="31424">MLSRICNPVVCRAQSRAGPYLVRHLSSSSFNQSPAQSQWSSRTSVSRNPSCVSATSNLSCKSLQTGWSLGCGRRLIGTTSKRCADHQNLPNHTKVALPALSPTMEMGTIEGAKDIPIGKLLCIIVENQDDVAAFKDFDESQSGGEPTADKPSPAKQPEKPAASKPPPQPISAAAAPSLHSSSFSRVKASPYAKKLAAEQGLNYRLFLDLVQVEEFWPRMLLLDIPLSNMRKTIAKRLCESKSTIPHYYLTSEILIDNLLSVRAKLNSLLEKNAGKVRTSHRRSLSTIL</sequence>
<name>A0A915EK79_9BILA</name>
<dbReference type="GO" id="GO:0006086">
    <property type="term" value="P:pyruvate decarboxylation to acetyl-CoA"/>
    <property type="evidence" value="ECO:0007669"/>
    <property type="project" value="InterPro"/>
</dbReference>
<dbReference type="InterPro" id="IPR045257">
    <property type="entry name" value="E2/Pdx1"/>
</dbReference>
<accession>A0A915EK79</accession>
<dbReference type="GO" id="GO:0045254">
    <property type="term" value="C:pyruvate dehydrogenase complex"/>
    <property type="evidence" value="ECO:0007669"/>
    <property type="project" value="InterPro"/>
</dbReference>
<dbReference type="AlphaFoldDB" id="A0A915EK79"/>
<evidence type="ECO:0000256" key="1">
    <source>
        <dbReference type="SAM" id="MobiDB-lite"/>
    </source>
</evidence>
<proteinExistence type="predicted"/>
<dbReference type="GO" id="GO:0004742">
    <property type="term" value="F:dihydrolipoyllysine-residue acetyltransferase activity"/>
    <property type="evidence" value="ECO:0007669"/>
    <property type="project" value="TreeGrafter"/>
</dbReference>
<dbReference type="Pfam" id="PF00198">
    <property type="entry name" value="2-oxoacid_dh"/>
    <property type="match status" value="1"/>
</dbReference>
<keyword evidence="3" id="KW-1185">Reference proteome</keyword>
<evidence type="ECO:0000313" key="3">
    <source>
        <dbReference type="Proteomes" id="UP000887574"/>
    </source>
</evidence>
<reference evidence="4" key="1">
    <citation type="submission" date="2022-11" db="UniProtKB">
        <authorList>
            <consortium name="WormBaseParasite"/>
        </authorList>
    </citation>
    <scope>IDENTIFICATION</scope>
</reference>
<organism evidence="3 4">
    <name type="scientific">Ditylenchus dipsaci</name>
    <dbReference type="NCBI Taxonomy" id="166011"/>
    <lineage>
        <taxon>Eukaryota</taxon>
        <taxon>Metazoa</taxon>
        <taxon>Ecdysozoa</taxon>
        <taxon>Nematoda</taxon>
        <taxon>Chromadorea</taxon>
        <taxon>Rhabditida</taxon>
        <taxon>Tylenchina</taxon>
        <taxon>Tylenchomorpha</taxon>
        <taxon>Sphaerularioidea</taxon>
        <taxon>Anguinidae</taxon>
        <taxon>Anguininae</taxon>
        <taxon>Ditylenchus</taxon>
    </lineage>
</organism>